<dbReference type="AlphaFoldDB" id="L7UHW3"/>
<dbReference type="STRING" id="1278073.MYSTI_06177"/>
<dbReference type="eggNOG" id="ENOG5031AZD">
    <property type="taxonomic scope" value="Bacteria"/>
</dbReference>
<dbReference type="OrthoDB" id="5493030at2"/>
<reference evidence="1 2" key="1">
    <citation type="journal article" date="2013" name="Genome Announc.">
        <title>Complete genome sequence of Myxococcus stipitatus strain DSM 14675, a fruiting myxobacterium.</title>
        <authorList>
            <person name="Huntley S."/>
            <person name="Kneip S."/>
            <person name="Treuner-Lange A."/>
            <person name="Sogaard-Andersen L."/>
        </authorList>
    </citation>
    <scope>NUCLEOTIDE SEQUENCE [LARGE SCALE GENOMIC DNA]</scope>
    <source>
        <strain evidence="2">DSM 14675 / JCM 12634 / Mx s8</strain>
    </source>
</reference>
<dbReference type="PATRIC" id="fig|1278073.3.peg.6265"/>
<dbReference type="RefSeq" id="WP_015351705.1">
    <property type="nucleotide sequence ID" value="NC_020126.1"/>
</dbReference>
<name>L7UHW3_MYXSD</name>
<accession>L7UHW3</accession>
<evidence type="ECO:0000313" key="1">
    <source>
        <dbReference type="EMBL" id="AGC47450.1"/>
    </source>
</evidence>
<dbReference type="EMBL" id="CP004025">
    <property type="protein sequence ID" value="AGC47450.1"/>
    <property type="molecule type" value="Genomic_DNA"/>
</dbReference>
<keyword evidence="2" id="KW-1185">Reference proteome</keyword>
<dbReference type="KEGG" id="msd:MYSTI_06177"/>
<protein>
    <submittedName>
        <fullName evidence="1">Uncharacterized protein</fullName>
    </submittedName>
</protein>
<proteinExistence type="predicted"/>
<evidence type="ECO:0000313" key="2">
    <source>
        <dbReference type="Proteomes" id="UP000011131"/>
    </source>
</evidence>
<organism evidence="1 2">
    <name type="scientific">Myxococcus stipitatus (strain DSM 14675 / JCM 12634 / Mx s8)</name>
    <dbReference type="NCBI Taxonomy" id="1278073"/>
    <lineage>
        <taxon>Bacteria</taxon>
        <taxon>Pseudomonadati</taxon>
        <taxon>Myxococcota</taxon>
        <taxon>Myxococcia</taxon>
        <taxon>Myxococcales</taxon>
        <taxon>Cystobacterineae</taxon>
        <taxon>Myxococcaceae</taxon>
        <taxon>Myxococcus</taxon>
    </lineage>
</organism>
<dbReference type="HOGENOM" id="CLU_635716_0_0_7"/>
<gene>
    <name evidence="1" type="ordered locus">MYSTI_06177</name>
</gene>
<sequence length="409" mass="46281">MLVSAVTLGFALLLAQVEDSPPAQPPTLVLQPARNPLPVQDAERLVVCLDLGPTKSVPSGKWRAQCDHEQRRCLITPSHELDAGGQETERPLERVRACVSEIHVPVPGESLKTYQMEPSIADAPPGWYRDERGRVMQFNFDLHRRIWLGGAWSPLQTPSKVLENRVRLDFGIALEVPSEKHLHRMRILETELFLGEPSFDTTLFRYDFSVERDEPLFRVTTFFGEPRRHDISINLGTWIEVLRVEELERGELEGGFLTWATVHATLDLWHSEDRVSFVRVRAGPSAERDYKNNVSTLVPGAVLEGDLTLDRDGFHHLRFGAEAEKVLLSGRVEGRPLRPERLKVYAGYELILLAINDQPLSLVADARGAWRNDIPQLPTRWEWSASAGLRFSLWAPARHTAPLADKARN</sequence>
<dbReference type="Proteomes" id="UP000011131">
    <property type="component" value="Chromosome"/>
</dbReference>